<evidence type="ECO:0000313" key="2">
    <source>
        <dbReference type="Proteomes" id="UP000637061"/>
    </source>
</evidence>
<gene>
    <name evidence="1" type="ORF">JEU22_18040</name>
</gene>
<name>A0A8I1EHN5_PSEPU</name>
<comment type="caution">
    <text evidence="1">The sequence shown here is derived from an EMBL/GenBank/DDBJ whole genome shotgun (WGS) entry which is preliminary data.</text>
</comment>
<proteinExistence type="predicted"/>
<dbReference type="Proteomes" id="UP000637061">
    <property type="component" value="Unassembled WGS sequence"/>
</dbReference>
<dbReference type="AlphaFoldDB" id="A0A8I1EHN5"/>
<sequence length="120" mass="13970">MATVEDLFPVALYHVRVSIYDGAVKCRIRETRAVLERDRYKTLDNEKIKLSSIMVEVADPNDSELERFAWCDDAGKLEECIGMLKRGLKRTAEDRLNKAMEMHRIALEKVTEIEHRAFKE</sequence>
<protein>
    <submittedName>
        <fullName evidence="1">Uncharacterized protein</fullName>
    </submittedName>
</protein>
<accession>A0A8I1EHN5</accession>
<dbReference type="RefSeq" id="WP_198747738.1">
    <property type="nucleotide sequence ID" value="NZ_JAEHTE010000023.1"/>
</dbReference>
<evidence type="ECO:0000313" key="1">
    <source>
        <dbReference type="EMBL" id="MBI6885811.1"/>
    </source>
</evidence>
<reference evidence="1" key="1">
    <citation type="submission" date="2020-12" db="EMBL/GenBank/DDBJ databases">
        <title>Enhanced detection system for hospital associated transmission using whole genome sequencing surveillance.</title>
        <authorList>
            <person name="Harrison L.H."/>
            <person name="Van Tyne D."/>
            <person name="Marsh J.W."/>
            <person name="Griffith M.P."/>
            <person name="Snyder D.J."/>
            <person name="Cooper V.S."/>
            <person name="Mustapha M."/>
        </authorList>
    </citation>
    <scope>NUCLEOTIDE SEQUENCE</scope>
    <source>
        <strain evidence="1">PSB00042</strain>
    </source>
</reference>
<organism evidence="1 2">
    <name type="scientific">Pseudomonas putida</name>
    <name type="common">Arthrobacter siderocapsulatus</name>
    <dbReference type="NCBI Taxonomy" id="303"/>
    <lineage>
        <taxon>Bacteria</taxon>
        <taxon>Pseudomonadati</taxon>
        <taxon>Pseudomonadota</taxon>
        <taxon>Gammaproteobacteria</taxon>
        <taxon>Pseudomonadales</taxon>
        <taxon>Pseudomonadaceae</taxon>
        <taxon>Pseudomonas</taxon>
    </lineage>
</organism>
<dbReference type="EMBL" id="JAEHTE010000023">
    <property type="protein sequence ID" value="MBI6885811.1"/>
    <property type="molecule type" value="Genomic_DNA"/>
</dbReference>